<dbReference type="GO" id="GO:1904680">
    <property type="term" value="F:peptide transmembrane transporter activity"/>
    <property type="evidence" value="ECO:0007669"/>
    <property type="project" value="TreeGrafter"/>
</dbReference>
<dbReference type="GO" id="GO:0015833">
    <property type="term" value="P:peptide transport"/>
    <property type="evidence" value="ECO:0007669"/>
    <property type="project" value="TreeGrafter"/>
</dbReference>
<dbReference type="EMBL" id="FUYX01000023">
    <property type="protein sequence ID" value="SKC16309.1"/>
    <property type="molecule type" value="Genomic_DNA"/>
</dbReference>
<dbReference type="PANTHER" id="PTHR30290">
    <property type="entry name" value="PERIPLASMIC BINDING COMPONENT OF ABC TRANSPORTER"/>
    <property type="match status" value="1"/>
</dbReference>
<evidence type="ECO:0000313" key="6">
    <source>
        <dbReference type="EMBL" id="KQK30488.1"/>
    </source>
</evidence>
<dbReference type="STRING" id="53254.SAMN05660750_04941"/>
<comment type="subcellular location">
    <subcellularLocation>
        <location evidence="1">Periplasm</location>
    </subcellularLocation>
</comment>
<dbReference type="InterPro" id="IPR039424">
    <property type="entry name" value="SBP_5"/>
</dbReference>
<dbReference type="AlphaFoldDB" id="A0A0Q3I690"/>
<dbReference type="PANTHER" id="PTHR30290:SF38">
    <property type="entry name" value="D,D-DIPEPTIDE-BINDING PERIPLASMIC PROTEIN DDPA-RELATED"/>
    <property type="match status" value="1"/>
</dbReference>
<sequence length="517" mass="58063">MKFGGITRRSAVAGLAVALGGANLPALAKPKSGGVLNVAITGEPPTLDAHHSTAFITQSVGWHIYEGLFTLDGKFNAVPMLAESATFDEKRNTYVIRLRADVPFHDGSILSADDVVASLERWGRKSNYGRMMFANVSALRKVDGLTVEIALKEASPVVPMMLAFPNQQAAIYPKSVIDKFGDNEIRSYIGTGPFRFKEHVPDRHLILARFDKYAAIAAEPDGMGGRRVAHFDELRLVPTPEVSVRLEGVQTGLYDIADQVSQDMLPMIKMYPTIEPLVTKPYWWTMAVFNKKRAPFNDARIRQAFVLGLANKEVMGAAFASEEFYRLDPGILFQEQAQWWSKADGGLYNKHDAARAKALLKEAGYAGQPIKWLTTREYDFMYKNALVATEQLKAVGFNIQLEVVDWATIVQQRNNPQAYDIFSGATTFTPDPGVWPCFDAAWPGFWEDARKDELVRKLNTEMDPKKRYAVWEELQNHFWQQAPMAKFGDFFILGVKNADLKNVSATPFPFYWNAWKQ</sequence>
<evidence type="ECO:0000259" key="5">
    <source>
        <dbReference type="Pfam" id="PF00496"/>
    </source>
</evidence>
<evidence type="ECO:0000256" key="1">
    <source>
        <dbReference type="ARBA" id="ARBA00004418"/>
    </source>
</evidence>
<dbReference type="Gene3D" id="3.40.190.10">
    <property type="entry name" value="Periplasmic binding protein-like II"/>
    <property type="match status" value="1"/>
</dbReference>
<dbReference type="EMBL" id="LMAR01000035">
    <property type="protein sequence ID" value="KQK30488.1"/>
    <property type="molecule type" value="Genomic_DNA"/>
</dbReference>
<feature type="chain" id="PRO_5014520343" evidence="4">
    <location>
        <begin position="29"/>
        <end position="517"/>
    </location>
</feature>
<dbReference type="InterPro" id="IPR000914">
    <property type="entry name" value="SBP_5_dom"/>
</dbReference>
<reference evidence="7 9" key="2">
    <citation type="submission" date="2017-02" db="EMBL/GenBank/DDBJ databases">
        <authorList>
            <person name="Peterson S.W."/>
        </authorList>
    </citation>
    <scope>NUCLEOTIDE SEQUENCE [LARGE SCALE GENOMIC DNA]</scope>
    <source>
        <strain evidence="7 9">DSM 9653</strain>
    </source>
</reference>
<accession>A0A0Q3I690</accession>
<dbReference type="OrthoDB" id="9803988at2"/>
<protein>
    <submittedName>
        <fullName evidence="7">Peptide/nickel transport system substrate-binding protein</fullName>
    </submittedName>
</protein>
<dbReference type="RefSeq" id="WP_055728234.1">
    <property type="nucleotide sequence ID" value="NZ_FUYX01000023.1"/>
</dbReference>
<evidence type="ECO:0000313" key="7">
    <source>
        <dbReference type="EMBL" id="SKC16309.1"/>
    </source>
</evidence>
<evidence type="ECO:0000256" key="4">
    <source>
        <dbReference type="SAM" id="SignalP"/>
    </source>
</evidence>
<evidence type="ECO:0000256" key="3">
    <source>
        <dbReference type="ARBA" id="ARBA00022729"/>
    </source>
</evidence>
<keyword evidence="8" id="KW-1185">Reference proteome</keyword>
<reference evidence="6 8" key="1">
    <citation type="submission" date="2015-10" db="EMBL/GenBank/DDBJ databases">
        <title>Draft genome of Bosea thiooxidans.</title>
        <authorList>
            <person name="Wang X."/>
        </authorList>
    </citation>
    <scope>NUCLEOTIDE SEQUENCE [LARGE SCALE GENOMIC DNA]</scope>
    <source>
        <strain evidence="6 8">CGMCC 9174</strain>
    </source>
</reference>
<dbReference type="PIRSF" id="PIRSF002741">
    <property type="entry name" value="MppA"/>
    <property type="match status" value="1"/>
</dbReference>
<feature type="domain" description="Solute-binding protein family 5" evidence="5">
    <location>
        <begin position="77"/>
        <end position="433"/>
    </location>
</feature>
<dbReference type="CDD" id="cd08502">
    <property type="entry name" value="PBP2_NikA_DppA_OppA_like_16"/>
    <property type="match status" value="1"/>
</dbReference>
<dbReference type="GO" id="GO:0030288">
    <property type="term" value="C:outer membrane-bounded periplasmic space"/>
    <property type="evidence" value="ECO:0007669"/>
    <property type="project" value="UniProtKB-ARBA"/>
</dbReference>
<dbReference type="Gene3D" id="3.10.105.10">
    <property type="entry name" value="Dipeptide-binding Protein, Domain 3"/>
    <property type="match status" value="1"/>
</dbReference>
<organism evidence="6 8">
    <name type="scientific">Bosea thiooxidans</name>
    <dbReference type="NCBI Taxonomy" id="53254"/>
    <lineage>
        <taxon>Bacteria</taxon>
        <taxon>Pseudomonadati</taxon>
        <taxon>Pseudomonadota</taxon>
        <taxon>Alphaproteobacteria</taxon>
        <taxon>Hyphomicrobiales</taxon>
        <taxon>Boseaceae</taxon>
        <taxon>Bosea</taxon>
    </lineage>
</organism>
<evidence type="ECO:0000313" key="8">
    <source>
        <dbReference type="Proteomes" id="UP000051562"/>
    </source>
</evidence>
<keyword evidence="3 4" id="KW-0732">Signal</keyword>
<dbReference type="Proteomes" id="UP000051562">
    <property type="component" value="Unassembled WGS sequence"/>
</dbReference>
<dbReference type="Proteomes" id="UP000190130">
    <property type="component" value="Unassembled WGS sequence"/>
</dbReference>
<gene>
    <name evidence="6" type="ORF">ARD30_13205</name>
    <name evidence="7" type="ORF">SAMN05660750_04941</name>
</gene>
<comment type="similarity">
    <text evidence="2">Belongs to the bacterial solute-binding protein 5 family.</text>
</comment>
<dbReference type="GO" id="GO:0043190">
    <property type="term" value="C:ATP-binding cassette (ABC) transporter complex"/>
    <property type="evidence" value="ECO:0007669"/>
    <property type="project" value="InterPro"/>
</dbReference>
<dbReference type="SUPFAM" id="SSF53850">
    <property type="entry name" value="Periplasmic binding protein-like II"/>
    <property type="match status" value="1"/>
</dbReference>
<evidence type="ECO:0000313" key="9">
    <source>
        <dbReference type="Proteomes" id="UP000190130"/>
    </source>
</evidence>
<feature type="signal peptide" evidence="4">
    <location>
        <begin position="1"/>
        <end position="28"/>
    </location>
</feature>
<dbReference type="InterPro" id="IPR030678">
    <property type="entry name" value="Peptide/Ni-bd"/>
</dbReference>
<name>A0A0Q3I690_9HYPH</name>
<proteinExistence type="inferred from homology"/>
<dbReference type="Pfam" id="PF00496">
    <property type="entry name" value="SBP_bac_5"/>
    <property type="match status" value="1"/>
</dbReference>
<evidence type="ECO:0000256" key="2">
    <source>
        <dbReference type="ARBA" id="ARBA00005695"/>
    </source>
</evidence>